<proteinExistence type="predicted"/>
<organism evidence="1 2">
    <name type="scientific">Clostridium manihotivorum</name>
    <dbReference type="NCBI Taxonomy" id="2320868"/>
    <lineage>
        <taxon>Bacteria</taxon>
        <taxon>Bacillati</taxon>
        <taxon>Bacillota</taxon>
        <taxon>Clostridia</taxon>
        <taxon>Eubacteriales</taxon>
        <taxon>Clostridiaceae</taxon>
        <taxon>Clostridium</taxon>
    </lineage>
</organism>
<dbReference type="EMBL" id="CP025746">
    <property type="protein sequence ID" value="QAA30448.1"/>
    <property type="molecule type" value="Genomic_DNA"/>
</dbReference>
<dbReference type="OrthoDB" id="5506143at2"/>
<dbReference type="Pfam" id="PF08761">
    <property type="entry name" value="dUTPase_2"/>
    <property type="match status" value="1"/>
</dbReference>
<dbReference type="PIRSF" id="PIRSF030140">
    <property type="entry name" value="UCP030140"/>
    <property type="match status" value="1"/>
</dbReference>
<evidence type="ECO:0000313" key="2">
    <source>
        <dbReference type="Proteomes" id="UP000286268"/>
    </source>
</evidence>
<gene>
    <name evidence="1" type="ORF">C1I91_01525</name>
</gene>
<protein>
    <submittedName>
        <fullName evidence="1">dUTPase</fullName>
    </submittedName>
</protein>
<evidence type="ECO:0000313" key="1">
    <source>
        <dbReference type="EMBL" id="QAA30448.1"/>
    </source>
</evidence>
<dbReference type="RefSeq" id="WP_128210900.1">
    <property type="nucleotide sequence ID" value="NZ_CP025746.1"/>
</dbReference>
<name>A0A410DN00_9CLOT</name>
<keyword evidence="2" id="KW-1185">Reference proteome</keyword>
<accession>A0A410DN00</accession>
<reference evidence="1 2" key="1">
    <citation type="submission" date="2018-01" db="EMBL/GenBank/DDBJ databases">
        <title>Genome Sequencing and Assembly of Anaerobacter polyendosporus strain CT4.</title>
        <authorList>
            <person name="Tachaapaikoon C."/>
            <person name="Sutheeworapong S."/>
            <person name="Jenjaroenpun P."/>
            <person name="Wongsurawat T."/>
            <person name="Nookeaw I."/>
            <person name="Cheawchanlertfa P."/>
            <person name="Kosugi A."/>
            <person name="Cheevadhanarak S."/>
            <person name="Ratanakhanokchai K."/>
        </authorList>
    </citation>
    <scope>NUCLEOTIDE SEQUENCE [LARGE SCALE GENOMIC DNA]</scope>
    <source>
        <strain evidence="1 2">CT4</strain>
    </source>
</reference>
<dbReference type="AlphaFoldDB" id="A0A410DN00"/>
<dbReference type="Gene3D" id="1.10.4010.10">
    <property type="entry name" value="Type II deoxyuridine triphosphatase"/>
    <property type="match status" value="1"/>
</dbReference>
<dbReference type="InterPro" id="IPR016947">
    <property type="entry name" value="UCP030140"/>
</dbReference>
<dbReference type="KEGG" id="cmah:C1I91_01525"/>
<dbReference type="SUPFAM" id="SSF101386">
    <property type="entry name" value="all-alpha NTP pyrophosphatases"/>
    <property type="match status" value="1"/>
</dbReference>
<dbReference type="InterPro" id="IPR014871">
    <property type="entry name" value="dUTPase/dCTP_pyrophosphatase"/>
</dbReference>
<sequence length="158" mass="18575">MNLNKFFTRQKELNKTLILDPNLNDYKLRQRKFLELQIKIGALAEDTKCYKYWVEKDAKLVKASILDNYINCLSSILTIGIYEKYDEIEELIIKPNDYCLSDQFLNLFIDVNDLIISPSKDHYETLLDDYLSLGISLCFSEKEIEELFLKNNLCKLAL</sequence>
<dbReference type="Proteomes" id="UP000286268">
    <property type="component" value="Chromosome"/>
</dbReference>